<dbReference type="GO" id="GO:0051131">
    <property type="term" value="P:chaperone-mediated protein complex assembly"/>
    <property type="evidence" value="ECO:0007669"/>
    <property type="project" value="TreeGrafter"/>
</dbReference>
<keyword evidence="2" id="KW-0812">Transmembrane</keyword>
<proteinExistence type="inferred from homology"/>
<dbReference type="PANTHER" id="PTHR22932">
    <property type="entry name" value="TELOMERASE-BINDING PROTEIN P23 HSP90 CO-CHAPERONE"/>
    <property type="match status" value="1"/>
</dbReference>
<evidence type="ECO:0000259" key="3">
    <source>
        <dbReference type="PROSITE" id="PS51203"/>
    </source>
</evidence>
<keyword evidence="2" id="KW-0472">Membrane</keyword>
<dbReference type="InterPro" id="IPR045250">
    <property type="entry name" value="p23-like"/>
</dbReference>
<comment type="similarity">
    <text evidence="1">Belongs to the p23/wos2 family.</text>
</comment>
<dbReference type="Gene3D" id="2.60.40.790">
    <property type="match status" value="1"/>
</dbReference>
<feature type="transmembrane region" description="Helical" evidence="2">
    <location>
        <begin position="262"/>
        <end position="283"/>
    </location>
</feature>
<reference evidence="4 5" key="1">
    <citation type="journal article" date="2013" name="Curr. Biol.">
        <title>The Genome of the Foraminiferan Reticulomyxa filosa.</title>
        <authorList>
            <person name="Glockner G."/>
            <person name="Hulsmann N."/>
            <person name="Schleicher M."/>
            <person name="Noegel A.A."/>
            <person name="Eichinger L."/>
            <person name="Gallinger C."/>
            <person name="Pawlowski J."/>
            <person name="Sierra R."/>
            <person name="Euteneuer U."/>
            <person name="Pillet L."/>
            <person name="Moustafa A."/>
            <person name="Platzer M."/>
            <person name="Groth M."/>
            <person name="Szafranski K."/>
            <person name="Schliwa M."/>
        </authorList>
    </citation>
    <scope>NUCLEOTIDE SEQUENCE [LARGE SCALE GENOMIC DNA]</scope>
</reference>
<feature type="domain" description="CS" evidence="3">
    <location>
        <begin position="9"/>
        <end position="102"/>
    </location>
</feature>
<dbReference type="InterPro" id="IPR007052">
    <property type="entry name" value="CS_dom"/>
</dbReference>
<evidence type="ECO:0000313" key="5">
    <source>
        <dbReference type="Proteomes" id="UP000023152"/>
    </source>
</evidence>
<dbReference type="GO" id="GO:0005634">
    <property type="term" value="C:nucleus"/>
    <property type="evidence" value="ECO:0007669"/>
    <property type="project" value="TreeGrafter"/>
</dbReference>
<dbReference type="InterPro" id="IPR008978">
    <property type="entry name" value="HSP20-like_chaperone"/>
</dbReference>
<feature type="transmembrane region" description="Helical" evidence="2">
    <location>
        <begin position="129"/>
        <end position="145"/>
    </location>
</feature>
<dbReference type="GO" id="GO:0006457">
    <property type="term" value="P:protein folding"/>
    <property type="evidence" value="ECO:0007669"/>
    <property type="project" value="TreeGrafter"/>
</dbReference>
<dbReference type="EMBL" id="ASPP01018798">
    <property type="protein sequence ID" value="ETO15786.1"/>
    <property type="molecule type" value="Genomic_DNA"/>
</dbReference>
<keyword evidence="2" id="KW-1133">Transmembrane helix</keyword>
<comment type="caution">
    <text evidence="4">The sequence shown here is derived from an EMBL/GenBank/DDBJ whole genome shotgun (WGS) entry which is preliminary data.</text>
</comment>
<protein>
    <recommendedName>
        <fullName evidence="3">CS domain-containing protein</fullName>
    </recommendedName>
</protein>
<organism evidence="4 5">
    <name type="scientific">Reticulomyxa filosa</name>
    <dbReference type="NCBI Taxonomy" id="46433"/>
    <lineage>
        <taxon>Eukaryota</taxon>
        <taxon>Sar</taxon>
        <taxon>Rhizaria</taxon>
        <taxon>Retaria</taxon>
        <taxon>Foraminifera</taxon>
        <taxon>Monothalamids</taxon>
        <taxon>Reticulomyxidae</taxon>
        <taxon>Reticulomyxa</taxon>
    </lineage>
</organism>
<sequence length="319" mass="37867">MASSQSEKTFTPTLEWAQDNEKLYLKVLVTNVKEDSVKVNVTEKSFTFSCTDSQTNKKYQIGFEFCHLIDPKITKTSLANTRHISIVVLKNKEFQKSWAHLLAPQDKKRLSVQTKRKLRKINNIHGNDTNYYLIFMVWVFAIFFFKPIKTKKELDEQNYCKVDWELFNDDEGANDGPLNADTGKEEQMERDSQKVEQWLAKKNKKEKMDKVYEDMLNEINNETFCDGFCDQIVNRFEWLFRLLFSLFGYDFQNFTKLTKRNIALFFTLAVFGVFLAFLLPFLLKQFFLVQLHKFFSNKKKKRKKPFTCQHSEELLEMLD</sequence>
<dbReference type="GO" id="GO:0051879">
    <property type="term" value="F:Hsp90 protein binding"/>
    <property type="evidence" value="ECO:0007669"/>
    <property type="project" value="InterPro"/>
</dbReference>
<dbReference type="Proteomes" id="UP000023152">
    <property type="component" value="Unassembled WGS sequence"/>
</dbReference>
<gene>
    <name evidence="4" type="ORF">RFI_21577</name>
</gene>
<keyword evidence="5" id="KW-1185">Reference proteome</keyword>
<accession>X6MQ58</accession>
<dbReference type="Pfam" id="PF04969">
    <property type="entry name" value="CS"/>
    <property type="match status" value="1"/>
</dbReference>
<dbReference type="PROSITE" id="PS51203">
    <property type="entry name" value="CS"/>
    <property type="match status" value="1"/>
</dbReference>
<dbReference type="GO" id="GO:0051087">
    <property type="term" value="F:protein-folding chaperone binding"/>
    <property type="evidence" value="ECO:0007669"/>
    <property type="project" value="TreeGrafter"/>
</dbReference>
<evidence type="ECO:0000256" key="1">
    <source>
        <dbReference type="ARBA" id="ARBA00025733"/>
    </source>
</evidence>
<evidence type="ECO:0000256" key="2">
    <source>
        <dbReference type="SAM" id="Phobius"/>
    </source>
</evidence>
<name>X6MQ58_RETFI</name>
<dbReference type="GO" id="GO:0005829">
    <property type="term" value="C:cytosol"/>
    <property type="evidence" value="ECO:0007669"/>
    <property type="project" value="TreeGrafter"/>
</dbReference>
<dbReference type="AlphaFoldDB" id="X6MQ58"/>
<evidence type="ECO:0000313" key="4">
    <source>
        <dbReference type="EMBL" id="ETO15786.1"/>
    </source>
</evidence>
<dbReference type="PANTHER" id="PTHR22932:SF1">
    <property type="entry name" value="CO-CHAPERONE PROTEIN DAF-41"/>
    <property type="match status" value="1"/>
</dbReference>
<dbReference type="OrthoDB" id="1564555at2759"/>
<dbReference type="SUPFAM" id="SSF49764">
    <property type="entry name" value="HSP20-like chaperones"/>
    <property type="match status" value="1"/>
</dbReference>